<evidence type="ECO:0000256" key="1">
    <source>
        <dbReference type="SAM" id="Phobius"/>
    </source>
</evidence>
<keyword evidence="1" id="KW-0812">Transmembrane</keyword>
<accession>A0A099KE68</accession>
<dbReference type="PATRIC" id="fig|28229.4.peg.3513"/>
<evidence type="ECO:0000313" key="2">
    <source>
        <dbReference type="EMBL" id="KGJ88332.1"/>
    </source>
</evidence>
<name>A0A099KE68_COLPS</name>
<dbReference type="NCBIfam" id="TIGR02972">
    <property type="entry name" value="TMAO_torE"/>
    <property type="match status" value="1"/>
</dbReference>
<dbReference type="Proteomes" id="UP000029843">
    <property type="component" value="Unassembled WGS sequence"/>
</dbReference>
<keyword evidence="1" id="KW-1133">Transmembrane helix</keyword>
<dbReference type="AlphaFoldDB" id="A0A099KE68"/>
<evidence type="ECO:0000313" key="3">
    <source>
        <dbReference type="Proteomes" id="UP000029843"/>
    </source>
</evidence>
<dbReference type="OrthoDB" id="7596241at2"/>
<protein>
    <submittedName>
        <fullName evidence="2">Trimethylamine N-oxide reductase system, TorE protein</fullName>
    </submittedName>
</protein>
<dbReference type="InterPro" id="IPR010649">
    <property type="entry name" value="NapE_TorE"/>
</dbReference>
<dbReference type="Pfam" id="PF06796">
    <property type="entry name" value="NapE"/>
    <property type="match status" value="1"/>
</dbReference>
<proteinExistence type="predicted"/>
<organism evidence="2 3">
    <name type="scientific">Colwellia psychrerythraea</name>
    <name type="common">Vibrio psychroerythus</name>
    <dbReference type="NCBI Taxonomy" id="28229"/>
    <lineage>
        <taxon>Bacteria</taxon>
        <taxon>Pseudomonadati</taxon>
        <taxon>Pseudomonadota</taxon>
        <taxon>Gammaproteobacteria</taxon>
        <taxon>Alteromonadales</taxon>
        <taxon>Colwelliaceae</taxon>
        <taxon>Colwellia</taxon>
    </lineage>
</organism>
<reference evidence="2 3" key="1">
    <citation type="submission" date="2014-08" db="EMBL/GenBank/DDBJ databases">
        <title>Genomic and Phenotypic Diversity of Colwellia psychrerythraea strains from Disparate Marine Basins.</title>
        <authorList>
            <person name="Techtmann S.M."/>
            <person name="Stelling S.C."/>
            <person name="Utturkar S.M."/>
            <person name="Alshibli N."/>
            <person name="Harris A."/>
            <person name="Brown S.D."/>
            <person name="Hazen T.C."/>
        </authorList>
    </citation>
    <scope>NUCLEOTIDE SEQUENCE [LARGE SCALE GENOMIC DNA]</scope>
    <source>
        <strain evidence="2 3">ND2E</strain>
    </source>
</reference>
<feature type="transmembrane region" description="Helical" evidence="1">
    <location>
        <begin position="25"/>
        <end position="52"/>
    </location>
</feature>
<dbReference type="EMBL" id="JQED01000047">
    <property type="protein sequence ID" value="KGJ88332.1"/>
    <property type="molecule type" value="Genomic_DNA"/>
</dbReference>
<comment type="caution">
    <text evidence="2">The sequence shown here is derived from an EMBL/GenBank/DDBJ whole genome shotgun (WGS) entry which is preliminary data.</text>
</comment>
<dbReference type="InterPro" id="IPR014316">
    <property type="entry name" value="TMAO_TorE"/>
</dbReference>
<sequence precursor="true">MTAKQLNKDIDKKTGEKKKLKELKALGFIIIVLFPVLSVFAIGGYGLIIWLIQVFGGVIPH</sequence>
<gene>
    <name evidence="2" type="ORF">ND2E_4168</name>
</gene>
<dbReference type="RefSeq" id="WP_033095146.1">
    <property type="nucleotide sequence ID" value="NZ_JQED01000047.1"/>
</dbReference>
<keyword evidence="1" id="KW-0472">Membrane</keyword>